<dbReference type="Proteomes" id="UP000324800">
    <property type="component" value="Unassembled WGS sequence"/>
</dbReference>
<gene>
    <name evidence="1" type="ORF">EZS28_052157</name>
</gene>
<proteinExistence type="predicted"/>
<accession>A0A5J4SH53</accession>
<name>A0A5J4SH53_9EUKA</name>
<dbReference type="AlphaFoldDB" id="A0A5J4SH53"/>
<comment type="caution">
    <text evidence="1">The sequence shown here is derived from an EMBL/GenBank/DDBJ whole genome shotgun (WGS) entry which is preliminary data.</text>
</comment>
<evidence type="ECO:0000313" key="1">
    <source>
        <dbReference type="EMBL" id="KAA6345486.1"/>
    </source>
</evidence>
<evidence type="ECO:0000313" key="2">
    <source>
        <dbReference type="Proteomes" id="UP000324800"/>
    </source>
</evidence>
<dbReference type="EMBL" id="SNRW01040241">
    <property type="protein sequence ID" value="KAA6345486.1"/>
    <property type="molecule type" value="Genomic_DNA"/>
</dbReference>
<reference evidence="1 2" key="1">
    <citation type="submission" date="2019-03" db="EMBL/GenBank/DDBJ databases">
        <title>Single cell metagenomics reveals metabolic interactions within the superorganism composed of flagellate Streblomastix strix and complex community of Bacteroidetes bacteria on its surface.</title>
        <authorList>
            <person name="Treitli S.C."/>
            <person name="Kolisko M."/>
            <person name="Husnik F."/>
            <person name="Keeling P."/>
            <person name="Hampl V."/>
        </authorList>
    </citation>
    <scope>NUCLEOTIDE SEQUENCE [LARGE SCALE GENOMIC DNA]</scope>
    <source>
        <strain evidence="1">ST1C</strain>
    </source>
</reference>
<sequence>MPPKKAEKKEVKKEAKKAYIKPPIIPLDEQQTSYLRNGKEIVAQTITKGRYKGKKELVAITTQTDKQMNPMAQMLLQQVLESNKVIQEGTHDNRVTYADNLNARINEPANNLATIRNFSIKLNAKRTRQITPRPNFKIGQCRRGDKLRISNRSN</sequence>
<organism evidence="1 2">
    <name type="scientific">Streblomastix strix</name>
    <dbReference type="NCBI Taxonomy" id="222440"/>
    <lineage>
        <taxon>Eukaryota</taxon>
        <taxon>Metamonada</taxon>
        <taxon>Preaxostyla</taxon>
        <taxon>Oxymonadida</taxon>
        <taxon>Streblomastigidae</taxon>
        <taxon>Streblomastix</taxon>
    </lineage>
</organism>
<protein>
    <submittedName>
        <fullName evidence="1">Uncharacterized protein</fullName>
    </submittedName>
</protein>